<dbReference type="EMBL" id="ACPB03017835">
    <property type="status" value="NOT_ANNOTATED_CDS"/>
    <property type="molecule type" value="Genomic_DNA"/>
</dbReference>
<dbReference type="GO" id="GO:0005634">
    <property type="term" value="C:nucleus"/>
    <property type="evidence" value="ECO:0007669"/>
    <property type="project" value="UniProtKB-SubCell"/>
</dbReference>
<dbReference type="VEuPathDB" id="VectorBase:RPRC007513"/>
<dbReference type="GO" id="GO:0005737">
    <property type="term" value="C:cytoplasm"/>
    <property type="evidence" value="ECO:0007669"/>
    <property type="project" value="UniProtKB-SubCell"/>
</dbReference>
<dbReference type="HOGENOM" id="CLU_057006_2_0_1"/>
<keyword evidence="6" id="KW-0489">Methyltransferase</keyword>
<keyword evidence="7" id="KW-0808">Transferase</keyword>
<dbReference type="Gene3D" id="3.40.50.150">
    <property type="entry name" value="Vaccinia Virus protein VP39"/>
    <property type="match status" value="1"/>
</dbReference>
<dbReference type="eggNOG" id="KOG3201">
    <property type="taxonomic scope" value="Eukaryota"/>
</dbReference>
<evidence type="ECO:0000313" key="9">
    <source>
        <dbReference type="EnsemblMetazoa" id="RPRC007513-PA"/>
    </source>
</evidence>
<dbReference type="PANTHER" id="PTHR13539:SF3">
    <property type="entry name" value="CALMODULIN-LYSINE N-METHYLTRANSFERASE"/>
    <property type="match status" value="1"/>
</dbReference>
<dbReference type="InterPro" id="IPR025800">
    <property type="entry name" value="CaM-Lys-N-MeTrfase"/>
</dbReference>
<dbReference type="EnsemblMetazoa" id="RPRC007513-RA">
    <property type="protein sequence ID" value="RPRC007513-PA"/>
    <property type="gene ID" value="RPRC007513"/>
</dbReference>
<evidence type="ECO:0000256" key="3">
    <source>
        <dbReference type="ARBA" id="ARBA00011914"/>
    </source>
</evidence>
<dbReference type="SUPFAM" id="SSF53335">
    <property type="entry name" value="S-adenosyl-L-methionine-dependent methyltransferases"/>
    <property type="match status" value="1"/>
</dbReference>
<protein>
    <recommendedName>
        <fullName evidence="4">Calmodulin-lysine N-methyltransferase</fullName>
        <ecNumber evidence="3">2.1.1.60</ecNumber>
    </recommendedName>
</protein>
<dbReference type="FunCoup" id="T1HTZ3">
    <property type="interactions" value="1377"/>
</dbReference>
<dbReference type="STRING" id="13249.T1HTZ3"/>
<dbReference type="Pfam" id="PF10294">
    <property type="entry name" value="Methyltransf_16"/>
    <property type="match status" value="1"/>
</dbReference>
<keyword evidence="10" id="KW-1185">Reference proteome</keyword>
<proteinExistence type="predicted"/>
<comment type="subcellular location">
    <subcellularLocation>
        <location evidence="2">Cytoplasm</location>
    </subcellularLocation>
    <subcellularLocation>
        <location evidence="1">Nucleus</location>
    </subcellularLocation>
</comment>
<dbReference type="GO" id="GO:0018025">
    <property type="term" value="F:calmodulin-lysine N-methyltransferase activity"/>
    <property type="evidence" value="ECO:0007669"/>
    <property type="project" value="UniProtKB-EC"/>
</dbReference>
<dbReference type="InterPro" id="IPR029063">
    <property type="entry name" value="SAM-dependent_MTases_sf"/>
</dbReference>
<dbReference type="InParanoid" id="T1HTZ3"/>
<keyword evidence="5" id="KW-0963">Cytoplasm</keyword>
<dbReference type="OMA" id="CFLGIWP"/>
<sequence length="290" mass="32810">QAGSEMGIESHRHRNETARRRWGLLARALHSNSRINNDSSGQQSNGKQDLISVRRISNFGLINMIAINSEWYIYAMDNFEAKVRHLNQPLTPEDLMGFNNTGNVCVWPSEEVLAYYALSNLAYFDGKKVLELGAGMSALAGIYIAKYSDASLVTLTDGNKTSVDNVKIIMEGNDLQGKHISCSLLRWGEITDTEYDVILAADCLFFDSTRRDLVHTMWHCMRTGGSGLVTAPRRGSTLDKFIEEASNFGFKYCVSDCYNQDVWNRHTELMRNCAYYDCDIHYPVFILLTK</sequence>
<dbReference type="EC" id="2.1.1.60" evidence="3"/>
<accession>T1HTZ3</accession>
<evidence type="ECO:0000256" key="4">
    <source>
        <dbReference type="ARBA" id="ARBA00020594"/>
    </source>
</evidence>
<evidence type="ECO:0000256" key="7">
    <source>
        <dbReference type="ARBA" id="ARBA00022679"/>
    </source>
</evidence>
<evidence type="ECO:0000256" key="6">
    <source>
        <dbReference type="ARBA" id="ARBA00022603"/>
    </source>
</evidence>
<evidence type="ECO:0000256" key="5">
    <source>
        <dbReference type="ARBA" id="ARBA00022490"/>
    </source>
</evidence>
<reference evidence="9" key="1">
    <citation type="submission" date="2015-05" db="UniProtKB">
        <authorList>
            <consortium name="EnsemblMetazoa"/>
        </authorList>
    </citation>
    <scope>IDENTIFICATION</scope>
</reference>
<dbReference type="CDD" id="cd02440">
    <property type="entry name" value="AdoMet_MTases"/>
    <property type="match status" value="1"/>
</dbReference>
<name>T1HTZ3_RHOPR</name>
<evidence type="ECO:0000313" key="10">
    <source>
        <dbReference type="Proteomes" id="UP000015103"/>
    </source>
</evidence>
<evidence type="ECO:0000256" key="8">
    <source>
        <dbReference type="ARBA" id="ARBA00023242"/>
    </source>
</evidence>
<dbReference type="AlphaFoldDB" id="T1HTZ3"/>
<evidence type="ECO:0000256" key="2">
    <source>
        <dbReference type="ARBA" id="ARBA00004496"/>
    </source>
</evidence>
<dbReference type="InterPro" id="IPR019410">
    <property type="entry name" value="Methyltransf_16"/>
</dbReference>
<dbReference type="Proteomes" id="UP000015103">
    <property type="component" value="Unassembled WGS sequence"/>
</dbReference>
<keyword evidence="8" id="KW-0539">Nucleus</keyword>
<evidence type="ECO:0000256" key="1">
    <source>
        <dbReference type="ARBA" id="ARBA00004123"/>
    </source>
</evidence>
<dbReference type="PANTHER" id="PTHR13539">
    <property type="entry name" value="CALMODULIN-LYSINE N-METHYLTRANSFERASE"/>
    <property type="match status" value="1"/>
</dbReference>
<dbReference type="GO" id="GO:0032259">
    <property type="term" value="P:methylation"/>
    <property type="evidence" value="ECO:0007669"/>
    <property type="project" value="UniProtKB-KW"/>
</dbReference>
<organism evidence="9 10">
    <name type="scientific">Rhodnius prolixus</name>
    <name type="common">Triatomid bug</name>
    <dbReference type="NCBI Taxonomy" id="13249"/>
    <lineage>
        <taxon>Eukaryota</taxon>
        <taxon>Metazoa</taxon>
        <taxon>Ecdysozoa</taxon>
        <taxon>Arthropoda</taxon>
        <taxon>Hexapoda</taxon>
        <taxon>Insecta</taxon>
        <taxon>Pterygota</taxon>
        <taxon>Neoptera</taxon>
        <taxon>Paraneoptera</taxon>
        <taxon>Hemiptera</taxon>
        <taxon>Heteroptera</taxon>
        <taxon>Panheteroptera</taxon>
        <taxon>Cimicomorpha</taxon>
        <taxon>Reduviidae</taxon>
        <taxon>Triatominae</taxon>
        <taxon>Rhodnius</taxon>
    </lineage>
</organism>